<sequence>MALSPARAHRARMLAAQAAAASPAGGEVLGGEYELMLAQLVEHRRQLKDIQSIERKIEAKRVFLPTYKAWVESAVEHGKGAQDQVLMTVLVWLIDTGEYSSALYVARYALQHNLQMPDQYDRNLATVLLDEIGGAVLAGRANQAEAIRALDIVAELTADRDTPDQARAKLHKALAYAHMGRLGTAEVDVGQLAIPVAREALKHCRRAIELFDQVGVKKDIERLERRLKNAGEPDA</sequence>
<reference evidence="1 2" key="1">
    <citation type="submission" date="2017-08" db="EMBL/GenBank/DDBJ databases">
        <title>Infants hospitalized years apart are colonized by the same room-sourced microbial strains.</title>
        <authorList>
            <person name="Brooks B."/>
            <person name="Olm M.R."/>
            <person name="Firek B.A."/>
            <person name="Baker R."/>
            <person name="Thomas B.C."/>
            <person name="Morowitz M.J."/>
            <person name="Banfield J.F."/>
        </authorList>
    </citation>
    <scope>NUCLEOTIDE SEQUENCE [LARGE SCALE GENOMIC DNA]</scope>
    <source>
        <strain evidence="1">S2_012_000_R2_81</strain>
    </source>
</reference>
<dbReference type="GO" id="GO:0004519">
    <property type="term" value="F:endonuclease activity"/>
    <property type="evidence" value="ECO:0007669"/>
    <property type="project" value="InterPro"/>
</dbReference>
<evidence type="ECO:0000313" key="1">
    <source>
        <dbReference type="EMBL" id="PZP30430.1"/>
    </source>
</evidence>
<evidence type="ECO:0008006" key="3">
    <source>
        <dbReference type="Google" id="ProtNLM"/>
    </source>
</evidence>
<evidence type="ECO:0000313" key="2">
    <source>
        <dbReference type="Proteomes" id="UP000249633"/>
    </source>
</evidence>
<proteinExistence type="predicted"/>
<dbReference type="InterPro" id="IPR011990">
    <property type="entry name" value="TPR-like_helical_dom_sf"/>
</dbReference>
<dbReference type="AlphaFoldDB" id="A0A2W5DPL4"/>
<dbReference type="Pfam" id="PF05944">
    <property type="entry name" value="Phage_term_smal"/>
    <property type="match status" value="1"/>
</dbReference>
<dbReference type="Proteomes" id="UP000249633">
    <property type="component" value="Unassembled WGS sequence"/>
</dbReference>
<dbReference type="GO" id="GO:0003677">
    <property type="term" value="F:DNA binding"/>
    <property type="evidence" value="ECO:0007669"/>
    <property type="project" value="InterPro"/>
</dbReference>
<dbReference type="SUPFAM" id="SSF48452">
    <property type="entry name" value="TPR-like"/>
    <property type="match status" value="1"/>
</dbReference>
<organism evidence="1 2">
    <name type="scientific">Roseateles depolymerans</name>
    <dbReference type="NCBI Taxonomy" id="76731"/>
    <lineage>
        <taxon>Bacteria</taxon>
        <taxon>Pseudomonadati</taxon>
        <taxon>Pseudomonadota</taxon>
        <taxon>Betaproteobacteria</taxon>
        <taxon>Burkholderiales</taxon>
        <taxon>Sphaerotilaceae</taxon>
        <taxon>Roseateles</taxon>
    </lineage>
</organism>
<dbReference type="EMBL" id="QFOD01000014">
    <property type="protein sequence ID" value="PZP30430.1"/>
    <property type="molecule type" value="Genomic_DNA"/>
</dbReference>
<name>A0A2W5DPL4_9BURK</name>
<dbReference type="Gene3D" id="1.25.40.10">
    <property type="entry name" value="Tetratricopeptide repeat domain"/>
    <property type="match status" value="1"/>
</dbReference>
<protein>
    <recommendedName>
        <fullName evidence="3">Terminase</fullName>
    </recommendedName>
</protein>
<comment type="caution">
    <text evidence="1">The sequence shown here is derived from an EMBL/GenBank/DDBJ whole genome shotgun (WGS) entry which is preliminary data.</text>
</comment>
<gene>
    <name evidence="1" type="ORF">DI603_15005</name>
</gene>
<dbReference type="InterPro" id="IPR010270">
    <property type="entry name" value="Phage_P2_GpM"/>
</dbReference>
<accession>A0A2W5DPL4</accession>